<dbReference type="EMBL" id="WRXO01000001">
    <property type="protein sequence ID" value="MVT39194.1"/>
    <property type="molecule type" value="Genomic_DNA"/>
</dbReference>
<feature type="transmembrane region" description="Helical" evidence="1">
    <location>
        <begin position="17"/>
        <end position="41"/>
    </location>
</feature>
<proteinExistence type="predicted"/>
<evidence type="ECO:0000313" key="2">
    <source>
        <dbReference type="EMBL" id="MVT39194.1"/>
    </source>
</evidence>
<organism evidence="2 3">
    <name type="scientific">Chitinophaga oryziterrae</name>
    <dbReference type="NCBI Taxonomy" id="1031224"/>
    <lineage>
        <taxon>Bacteria</taxon>
        <taxon>Pseudomonadati</taxon>
        <taxon>Bacteroidota</taxon>
        <taxon>Chitinophagia</taxon>
        <taxon>Chitinophagales</taxon>
        <taxon>Chitinophagaceae</taxon>
        <taxon>Chitinophaga</taxon>
    </lineage>
</organism>
<protein>
    <submittedName>
        <fullName evidence="2">Uncharacterized protein</fullName>
    </submittedName>
</protein>
<dbReference type="RefSeq" id="WP_157297893.1">
    <property type="nucleotide sequence ID" value="NZ_BAAAZB010000005.1"/>
</dbReference>
<gene>
    <name evidence="2" type="ORF">GO495_01245</name>
</gene>
<keyword evidence="3" id="KW-1185">Reference proteome</keyword>
<accession>A0A6N8J2P5</accession>
<reference evidence="2 3" key="1">
    <citation type="submission" date="2019-12" db="EMBL/GenBank/DDBJ databases">
        <title>The draft genomic sequence of strain Chitinophaga oryziterrae JCM 16595.</title>
        <authorList>
            <person name="Zhang X."/>
        </authorList>
    </citation>
    <scope>NUCLEOTIDE SEQUENCE [LARGE SCALE GENOMIC DNA]</scope>
    <source>
        <strain evidence="2 3">JCM 16595</strain>
    </source>
</reference>
<dbReference type="OrthoDB" id="678023at2"/>
<comment type="caution">
    <text evidence="2">The sequence shown here is derived from an EMBL/GenBank/DDBJ whole genome shotgun (WGS) entry which is preliminary data.</text>
</comment>
<name>A0A6N8J2P5_9BACT</name>
<dbReference type="Proteomes" id="UP000468388">
    <property type="component" value="Unassembled WGS sequence"/>
</dbReference>
<evidence type="ECO:0000313" key="3">
    <source>
        <dbReference type="Proteomes" id="UP000468388"/>
    </source>
</evidence>
<sequence>MDVLTAQNYNMLKKDNLVLGIVLGLLTPFVTFFIYYFLAVYMPYHRGLSEFVQILLGNRQMLPKIISICLLFNGAVFYLYTRKRKDLTAKGIFLVTMLYAITIILLKLLHG</sequence>
<keyword evidence="1" id="KW-1133">Transmembrane helix</keyword>
<evidence type="ECO:0000256" key="1">
    <source>
        <dbReference type="SAM" id="Phobius"/>
    </source>
</evidence>
<feature type="transmembrane region" description="Helical" evidence="1">
    <location>
        <begin position="61"/>
        <end position="80"/>
    </location>
</feature>
<keyword evidence="1" id="KW-0812">Transmembrane</keyword>
<dbReference type="AlphaFoldDB" id="A0A6N8J2P5"/>
<feature type="transmembrane region" description="Helical" evidence="1">
    <location>
        <begin position="92"/>
        <end position="110"/>
    </location>
</feature>
<keyword evidence="1" id="KW-0472">Membrane</keyword>